<dbReference type="InterPro" id="IPR059113">
    <property type="entry name" value="Znf_ribbon"/>
</dbReference>
<feature type="region of interest" description="Disordered" evidence="1">
    <location>
        <begin position="150"/>
        <end position="169"/>
    </location>
</feature>
<comment type="caution">
    <text evidence="3">The sequence shown here is derived from an EMBL/GenBank/DDBJ whole genome shotgun (WGS) entry which is preliminary data.</text>
</comment>
<evidence type="ECO:0000256" key="1">
    <source>
        <dbReference type="SAM" id="MobiDB-lite"/>
    </source>
</evidence>
<accession>A0A2T1DTT8</accession>
<dbReference type="Pfam" id="PF13248">
    <property type="entry name" value="Zn_ribbon_3"/>
    <property type="match status" value="1"/>
</dbReference>
<dbReference type="Proteomes" id="UP000239576">
    <property type="component" value="Unassembled WGS sequence"/>
</dbReference>
<dbReference type="AlphaFoldDB" id="A0A2T1DTT8"/>
<sequence>MGYTFELDSGQCVYLENLGEQTHVTTTTTGPGQQQQSSSSIQTGIWTAIPEAFRAAIGVVVKLHTAHGERFLHIQGSRLSTLHETPSLTEAQPVTVQPMTQRPVTPMPSMPPMQSMSPLPPMTMGDMQMEPGTMSMQMGNMRLSMNPIARSDDNLQSTKPSPTSSPDTANVACGQRNFCSQCGVVVKPSDRFCASCGHRLD</sequence>
<protein>
    <submittedName>
        <fullName evidence="3">Zinc ribbon domain-containing protein</fullName>
    </submittedName>
</protein>
<organism evidence="3 4">
    <name type="scientific">Stenomitos frigidus ULC18</name>
    <dbReference type="NCBI Taxonomy" id="2107698"/>
    <lineage>
        <taxon>Bacteria</taxon>
        <taxon>Bacillati</taxon>
        <taxon>Cyanobacteriota</taxon>
        <taxon>Cyanophyceae</taxon>
        <taxon>Leptolyngbyales</taxon>
        <taxon>Leptolyngbyaceae</taxon>
        <taxon>Stenomitos</taxon>
    </lineage>
</organism>
<reference evidence="4" key="1">
    <citation type="submission" date="2018-02" db="EMBL/GenBank/DDBJ databases">
        <authorList>
            <person name="Moore K."/>
            <person name="Momper L."/>
        </authorList>
    </citation>
    <scope>NUCLEOTIDE SEQUENCE [LARGE SCALE GENOMIC DNA]</scope>
    <source>
        <strain evidence="4">ULC18</strain>
    </source>
</reference>
<proteinExistence type="predicted"/>
<dbReference type="RefSeq" id="WP_106260766.1">
    <property type="nucleotide sequence ID" value="NZ_CAWNSW010000147.1"/>
</dbReference>
<keyword evidence="4" id="KW-1185">Reference proteome</keyword>
<dbReference type="OrthoDB" id="425513at2"/>
<reference evidence="3 4" key="2">
    <citation type="submission" date="2018-03" db="EMBL/GenBank/DDBJ databases">
        <title>The ancient ancestry and fast evolution of plastids.</title>
        <authorList>
            <person name="Moore K.R."/>
            <person name="Magnabosco C."/>
            <person name="Momper L."/>
            <person name="Gold D.A."/>
            <person name="Bosak T."/>
            <person name="Fournier G.P."/>
        </authorList>
    </citation>
    <scope>NUCLEOTIDE SEQUENCE [LARGE SCALE GENOMIC DNA]</scope>
    <source>
        <strain evidence="3 4">ULC18</strain>
    </source>
</reference>
<name>A0A2T1DTT8_9CYAN</name>
<evidence type="ECO:0000313" key="4">
    <source>
        <dbReference type="Proteomes" id="UP000239576"/>
    </source>
</evidence>
<gene>
    <name evidence="3" type="ORF">C7B82_29550</name>
</gene>
<evidence type="ECO:0000313" key="3">
    <source>
        <dbReference type="EMBL" id="PSB23926.1"/>
    </source>
</evidence>
<dbReference type="EMBL" id="PVWK01000158">
    <property type="protein sequence ID" value="PSB23926.1"/>
    <property type="molecule type" value="Genomic_DNA"/>
</dbReference>
<feature type="compositionally biased region" description="Low complexity" evidence="1">
    <location>
        <begin position="157"/>
        <end position="168"/>
    </location>
</feature>
<evidence type="ECO:0000259" key="2">
    <source>
        <dbReference type="Pfam" id="PF13248"/>
    </source>
</evidence>
<feature type="domain" description="Putative zinc-ribbon" evidence="2">
    <location>
        <begin position="179"/>
        <end position="200"/>
    </location>
</feature>